<dbReference type="NCBIfam" id="NF037997">
    <property type="entry name" value="Na_Pi_symport"/>
    <property type="match status" value="1"/>
</dbReference>
<dbReference type="GO" id="GO:0005436">
    <property type="term" value="F:sodium:phosphate symporter activity"/>
    <property type="evidence" value="ECO:0007669"/>
    <property type="project" value="InterPro"/>
</dbReference>
<feature type="transmembrane region" description="Helical" evidence="6">
    <location>
        <begin position="128"/>
        <end position="146"/>
    </location>
</feature>
<feature type="transmembrane region" description="Helical" evidence="6">
    <location>
        <begin position="187"/>
        <end position="203"/>
    </location>
</feature>
<organism evidence="7 8">
    <name type="scientific">Heyndrickxia oleronia</name>
    <dbReference type="NCBI Taxonomy" id="38875"/>
    <lineage>
        <taxon>Bacteria</taxon>
        <taxon>Bacillati</taxon>
        <taxon>Bacillota</taxon>
        <taxon>Bacilli</taxon>
        <taxon>Bacillales</taxon>
        <taxon>Bacillaceae</taxon>
        <taxon>Heyndrickxia</taxon>
    </lineage>
</organism>
<comment type="caution">
    <text evidence="7">The sequence shown here is derived from an EMBL/GenBank/DDBJ whole genome shotgun (WGS) entry which is preliminary data.</text>
</comment>
<feature type="transmembrane region" description="Helical" evidence="6">
    <location>
        <begin position="158"/>
        <end position="180"/>
    </location>
</feature>
<dbReference type="InterPro" id="IPR003841">
    <property type="entry name" value="Na/Pi_transpt"/>
</dbReference>
<dbReference type="InterPro" id="IPR004633">
    <property type="entry name" value="NaPi_cotrn-rel/YqeW-like"/>
</dbReference>
<feature type="transmembrane region" description="Helical" evidence="6">
    <location>
        <begin position="104"/>
        <end position="121"/>
    </location>
</feature>
<dbReference type="Pfam" id="PF02690">
    <property type="entry name" value="Na_Pi_cotrans"/>
    <property type="match status" value="2"/>
</dbReference>
<dbReference type="GO" id="GO:0005886">
    <property type="term" value="C:plasma membrane"/>
    <property type="evidence" value="ECO:0007669"/>
    <property type="project" value="UniProtKB-SubCell"/>
</dbReference>
<keyword evidence="8" id="KW-1185">Reference proteome</keyword>
<accession>A0A8E2LG78</accession>
<evidence type="ECO:0000313" key="8">
    <source>
        <dbReference type="Proteomes" id="UP000189761"/>
    </source>
</evidence>
<evidence type="ECO:0000256" key="3">
    <source>
        <dbReference type="ARBA" id="ARBA00022692"/>
    </source>
</evidence>
<keyword evidence="2" id="KW-1003">Cell membrane</keyword>
<evidence type="ECO:0000256" key="2">
    <source>
        <dbReference type="ARBA" id="ARBA00022475"/>
    </source>
</evidence>
<comment type="subcellular location">
    <subcellularLocation>
        <location evidence="1">Cell membrane</location>
        <topology evidence="1">Multi-pass membrane protein</topology>
    </subcellularLocation>
</comment>
<evidence type="ECO:0000313" key="7">
    <source>
        <dbReference type="EMBL" id="OOP68899.1"/>
    </source>
</evidence>
<gene>
    <name evidence="7" type="ORF">BWZ43_07935</name>
</gene>
<dbReference type="NCBIfam" id="TIGR00704">
    <property type="entry name" value="NaPi_cotrn_rel"/>
    <property type="match status" value="1"/>
</dbReference>
<sequence length="312" mass="33957">MLYLGLFIGLVGSFLLGMTWLRIGLFNLSGKAMEVWLKKITSTPIKGMVVGIIMTAILQSSSAVMVITVGLVAAKILSFPQTIGIILGTNIGTTFTLEFLSYDLSQLIIPFLIIGLFFLFFNRPKIKSLGFIFTGFAIIISAMRGFEWLAGPLTKLDFIQHLLILINGHMIYGFLFSILLTACIQSSTVMTGIAMSFLSAGIFPLETGIIIMLGANIGTCITGLLASIGAGEEARLTAYTHIWLNLVGAILFIPFIQYLGDISRHLTSNIETQLAHASVIFNVICSLIVLPFATKFGKFIIRIHGKGKIKPI</sequence>
<keyword evidence="4 6" id="KW-1133">Transmembrane helix</keyword>
<keyword evidence="5 6" id="KW-0472">Membrane</keyword>
<dbReference type="Proteomes" id="UP000189761">
    <property type="component" value="Unassembled WGS sequence"/>
</dbReference>
<evidence type="ECO:0000256" key="4">
    <source>
        <dbReference type="ARBA" id="ARBA00022989"/>
    </source>
</evidence>
<keyword evidence="3 6" id="KW-0812">Transmembrane</keyword>
<reference evidence="7 8" key="1">
    <citation type="submission" date="2017-01" db="EMBL/GenBank/DDBJ databases">
        <title>Draft genome sequence of Bacillus oleronius.</title>
        <authorList>
            <person name="Allam M."/>
        </authorList>
    </citation>
    <scope>NUCLEOTIDE SEQUENCE [LARGE SCALE GENOMIC DNA]</scope>
    <source>
        <strain evidence="7 8">DSM 9356</strain>
    </source>
</reference>
<protein>
    <submittedName>
        <fullName evidence="7">Na/Pi cotransporter</fullName>
    </submittedName>
</protein>
<feature type="transmembrane region" description="Helical" evidence="6">
    <location>
        <begin position="242"/>
        <end position="259"/>
    </location>
</feature>
<evidence type="ECO:0000256" key="1">
    <source>
        <dbReference type="ARBA" id="ARBA00004651"/>
    </source>
</evidence>
<dbReference type="GO" id="GO:0044341">
    <property type="term" value="P:sodium-dependent phosphate transport"/>
    <property type="evidence" value="ECO:0007669"/>
    <property type="project" value="InterPro"/>
</dbReference>
<dbReference type="AlphaFoldDB" id="A0A8E2LG78"/>
<dbReference type="PANTHER" id="PTHR10010">
    <property type="entry name" value="SOLUTE CARRIER FAMILY 34 SODIUM PHOSPHATE , MEMBER 2-RELATED"/>
    <property type="match status" value="1"/>
</dbReference>
<evidence type="ECO:0000256" key="5">
    <source>
        <dbReference type="ARBA" id="ARBA00023136"/>
    </source>
</evidence>
<proteinExistence type="predicted"/>
<dbReference type="EMBL" id="MTLA01000074">
    <property type="protein sequence ID" value="OOP68899.1"/>
    <property type="molecule type" value="Genomic_DNA"/>
</dbReference>
<feature type="transmembrane region" description="Helical" evidence="6">
    <location>
        <begin position="49"/>
        <end position="74"/>
    </location>
</feature>
<feature type="transmembrane region" description="Helical" evidence="6">
    <location>
        <begin position="6"/>
        <end position="28"/>
    </location>
</feature>
<name>A0A8E2LG78_9BACI</name>
<dbReference type="PANTHER" id="PTHR10010:SF46">
    <property type="entry name" value="SODIUM-DEPENDENT PHOSPHATE TRANSPORT PROTEIN 2B"/>
    <property type="match status" value="1"/>
</dbReference>
<evidence type="ECO:0000256" key="6">
    <source>
        <dbReference type="SAM" id="Phobius"/>
    </source>
</evidence>
<dbReference type="RefSeq" id="WP_071976204.1">
    <property type="nucleotide sequence ID" value="NZ_CP065424.1"/>
</dbReference>
<feature type="transmembrane region" description="Helical" evidence="6">
    <location>
        <begin position="279"/>
        <end position="301"/>
    </location>
</feature>
<feature type="transmembrane region" description="Helical" evidence="6">
    <location>
        <begin position="209"/>
        <end position="230"/>
    </location>
</feature>